<dbReference type="Gene3D" id="3.30.470.10">
    <property type="match status" value="1"/>
</dbReference>
<evidence type="ECO:0000256" key="5">
    <source>
        <dbReference type="ARBA" id="ARBA00005072"/>
    </source>
</evidence>
<comment type="pathway">
    <text evidence="3 17">Amino-acid biosynthesis; L-isoleucine biosynthesis; L-isoleucine from 2-oxobutanoate: step 4/4.</text>
</comment>
<evidence type="ECO:0000256" key="7">
    <source>
        <dbReference type="ARBA" id="ARBA00022576"/>
    </source>
</evidence>
<dbReference type="InterPro" id="IPR018300">
    <property type="entry name" value="Aminotrans_IV_CS"/>
</dbReference>
<dbReference type="FunFam" id="3.20.10.10:FF:000002">
    <property type="entry name" value="D-alanine aminotransferase"/>
    <property type="match status" value="1"/>
</dbReference>
<keyword evidence="10 16" id="KW-0663">Pyridoxal phosphate</keyword>
<dbReference type="InterPro" id="IPR043131">
    <property type="entry name" value="BCAT-like_N"/>
</dbReference>
<dbReference type="GO" id="GO:0009097">
    <property type="term" value="P:isoleucine biosynthetic process"/>
    <property type="evidence" value="ECO:0007669"/>
    <property type="project" value="UniProtKB-UniPathway"/>
</dbReference>
<dbReference type="AlphaFoldDB" id="A0A3N5B077"/>
<evidence type="ECO:0000256" key="17">
    <source>
        <dbReference type="RuleBase" id="RU364094"/>
    </source>
</evidence>
<dbReference type="GO" id="GO:0009098">
    <property type="term" value="P:L-leucine biosynthetic process"/>
    <property type="evidence" value="ECO:0007669"/>
    <property type="project" value="UniProtKB-UniPathway"/>
</dbReference>
<evidence type="ECO:0000256" key="12">
    <source>
        <dbReference type="ARBA" id="ARBA00048212"/>
    </source>
</evidence>
<evidence type="ECO:0000256" key="2">
    <source>
        <dbReference type="ARBA" id="ARBA00003109"/>
    </source>
</evidence>
<evidence type="ECO:0000256" key="3">
    <source>
        <dbReference type="ARBA" id="ARBA00004824"/>
    </source>
</evidence>
<evidence type="ECO:0000256" key="1">
    <source>
        <dbReference type="ARBA" id="ARBA00001933"/>
    </source>
</evidence>
<keyword evidence="9 17" id="KW-0808">Transferase</keyword>
<dbReference type="InterPro" id="IPR001544">
    <property type="entry name" value="Aminotrans_IV"/>
</dbReference>
<keyword evidence="11 17" id="KW-0100">Branched-chain amino acid biosynthesis</keyword>
<dbReference type="PANTHER" id="PTHR42743:SF11">
    <property type="entry name" value="AMINODEOXYCHORISMATE LYASE"/>
    <property type="match status" value="1"/>
</dbReference>
<comment type="cofactor">
    <cofactor evidence="1 16">
        <name>pyridoxal 5'-phosphate</name>
        <dbReference type="ChEBI" id="CHEBI:597326"/>
    </cofactor>
</comment>
<evidence type="ECO:0000313" key="19">
    <source>
        <dbReference type="Proteomes" id="UP000282654"/>
    </source>
</evidence>
<comment type="catalytic activity">
    <reaction evidence="14 17">
        <text>L-leucine + 2-oxoglutarate = 4-methyl-2-oxopentanoate + L-glutamate</text>
        <dbReference type="Rhea" id="RHEA:18321"/>
        <dbReference type="ChEBI" id="CHEBI:16810"/>
        <dbReference type="ChEBI" id="CHEBI:17865"/>
        <dbReference type="ChEBI" id="CHEBI:29985"/>
        <dbReference type="ChEBI" id="CHEBI:57427"/>
        <dbReference type="EC" id="2.6.1.42"/>
    </reaction>
</comment>
<evidence type="ECO:0000256" key="8">
    <source>
        <dbReference type="ARBA" id="ARBA00022605"/>
    </source>
</evidence>
<dbReference type="EMBL" id="RKRE01000003">
    <property type="protein sequence ID" value="RPF42868.1"/>
    <property type="molecule type" value="Genomic_DNA"/>
</dbReference>
<comment type="caution">
    <text evidence="18">The sequence shown here is derived from an EMBL/GenBank/DDBJ whole genome shotgun (WGS) entry which is preliminary data.</text>
</comment>
<dbReference type="SUPFAM" id="SSF56752">
    <property type="entry name" value="D-aminoacid aminotransferase-like PLP-dependent enzymes"/>
    <property type="match status" value="1"/>
</dbReference>
<keyword evidence="7 17" id="KW-0032">Aminotransferase</keyword>
<evidence type="ECO:0000313" key="18">
    <source>
        <dbReference type="EMBL" id="RPF42868.1"/>
    </source>
</evidence>
<evidence type="ECO:0000256" key="4">
    <source>
        <dbReference type="ARBA" id="ARBA00004931"/>
    </source>
</evidence>
<dbReference type="Gene3D" id="3.20.10.10">
    <property type="entry name" value="D-amino Acid Aminotransferase, subunit A, domain 2"/>
    <property type="match status" value="1"/>
</dbReference>
<dbReference type="UniPathway" id="UPA00048">
    <property type="reaction ID" value="UER00073"/>
</dbReference>
<dbReference type="EC" id="2.6.1.42" evidence="17"/>
<evidence type="ECO:0000256" key="11">
    <source>
        <dbReference type="ARBA" id="ARBA00023304"/>
    </source>
</evidence>
<comment type="function">
    <text evidence="2 17">Acts on leucine, isoleucine and valine.</text>
</comment>
<dbReference type="Pfam" id="PF01063">
    <property type="entry name" value="Aminotran_4"/>
    <property type="match status" value="1"/>
</dbReference>
<dbReference type="UniPathway" id="UPA00047">
    <property type="reaction ID" value="UER00058"/>
</dbReference>
<dbReference type="OrthoDB" id="9805628at2"/>
<accession>A0A3N5B077</accession>
<dbReference type="FunFam" id="3.30.470.10:FF:000006">
    <property type="entry name" value="Branched-chain-amino-acid aminotransferase"/>
    <property type="match status" value="1"/>
</dbReference>
<dbReference type="PANTHER" id="PTHR42743">
    <property type="entry name" value="AMINO-ACID AMINOTRANSFERASE"/>
    <property type="match status" value="1"/>
</dbReference>
<evidence type="ECO:0000256" key="16">
    <source>
        <dbReference type="RuleBase" id="RU004516"/>
    </source>
</evidence>
<dbReference type="NCBIfam" id="TIGR01122">
    <property type="entry name" value="ilvE_I"/>
    <property type="match status" value="1"/>
</dbReference>
<dbReference type="UniPathway" id="UPA00049">
    <property type="reaction ID" value="UER00062"/>
</dbReference>
<name>A0A3N5B077_9THEO</name>
<comment type="catalytic activity">
    <reaction evidence="12 17">
        <text>L-valine + 2-oxoglutarate = 3-methyl-2-oxobutanoate + L-glutamate</text>
        <dbReference type="Rhea" id="RHEA:24813"/>
        <dbReference type="ChEBI" id="CHEBI:11851"/>
        <dbReference type="ChEBI" id="CHEBI:16810"/>
        <dbReference type="ChEBI" id="CHEBI:29985"/>
        <dbReference type="ChEBI" id="CHEBI:57762"/>
        <dbReference type="EC" id="2.6.1.42"/>
    </reaction>
</comment>
<comment type="pathway">
    <text evidence="5 17">Amino-acid biosynthesis; L-leucine biosynthesis; L-leucine from 3-methyl-2-oxobutanoate: step 4/4.</text>
</comment>
<dbReference type="InterPro" id="IPR043132">
    <property type="entry name" value="BCAT-like_C"/>
</dbReference>
<dbReference type="PROSITE" id="PS00770">
    <property type="entry name" value="AA_TRANSFER_CLASS_4"/>
    <property type="match status" value="1"/>
</dbReference>
<organism evidence="18 19">
    <name type="scientific">Thermodesulfitimonas autotrophica</name>
    <dbReference type="NCBI Taxonomy" id="1894989"/>
    <lineage>
        <taxon>Bacteria</taxon>
        <taxon>Bacillati</taxon>
        <taxon>Bacillota</taxon>
        <taxon>Clostridia</taxon>
        <taxon>Thermoanaerobacterales</taxon>
        <taxon>Thermoanaerobacteraceae</taxon>
        <taxon>Thermodesulfitimonas</taxon>
    </lineage>
</organism>
<keyword evidence="19" id="KW-1185">Reference proteome</keyword>
<dbReference type="InterPro" id="IPR036038">
    <property type="entry name" value="Aminotransferase-like"/>
</dbReference>
<evidence type="ECO:0000256" key="6">
    <source>
        <dbReference type="ARBA" id="ARBA00009320"/>
    </source>
</evidence>
<comment type="pathway">
    <text evidence="4 17">Amino-acid biosynthesis; L-valine biosynthesis; L-valine from pyruvate: step 4/4.</text>
</comment>
<dbReference type="RefSeq" id="WP_123931537.1">
    <property type="nucleotide sequence ID" value="NZ_RKRE01000003.1"/>
</dbReference>
<dbReference type="Proteomes" id="UP000282654">
    <property type="component" value="Unassembled WGS sequence"/>
</dbReference>
<dbReference type="InterPro" id="IPR050571">
    <property type="entry name" value="Class-IV_PLP-Dep_Aminotrnsfr"/>
</dbReference>
<dbReference type="NCBIfam" id="NF006185">
    <property type="entry name" value="PRK08320.1"/>
    <property type="match status" value="1"/>
</dbReference>
<dbReference type="GO" id="GO:0052654">
    <property type="term" value="F:L-leucine-2-oxoglutarate transaminase activity"/>
    <property type="evidence" value="ECO:0007669"/>
    <property type="project" value="RHEA"/>
</dbReference>
<dbReference type="GO" id="GO:0005829">
    <property type="term" value="C:cytosol"/>
    <property type="evidence" value="ECO:0007669"/>
    <property type="project" value="TreeGrafter"/>
</dbReference>
<protein>
    <recommendedName>
        <fullName evidence="17">Branched-chain-amino-acid aminotransferase</fullName>
        <shortName evidence="17">BCAT</shortName>
        <ecNumber evidence="17">2.6.1.42</ecNumber>
    </recommendedName>
</protein>
<evidence type="ECO:0000256" key="10">
    <source>
        <dbReference type="ARBA" id="ARBA00022898"/>
    </source>
</evidence>
<keyword evidence="8 17" id="KW-0028">Amino-acid biosynthesis</keyword>
<dbReference type="CDD" id="cd01558">
    <property type="entry name" value="D-AAT_like"/>
    <property type="match status" value="1"/>
</dbReference>
<sequence length="293" mass="32712">MGLTIYLDGEYLPEEKAVVSVFDHGLLYGDGVFEGIRAYHGRVFKLKEHIDRLYESAKSILLEIPLSREEMQEVVLETCRRNNIRDGYIRLVVTRGRGDLGLDPKKCPRPTVFCIAATIQLYPPEFYEKGLEVITVPTRRNVPEALNPRIKSLNYLNNILAKIEAGLYGVQEAIMLTSDGYVAEATGDNIFIVKNGKLITPPPHLGILEGITRNTVMALAREKGMAVFEKTFTRHDIFIADECFLTGTAAEIIPVVKVDGRPIGDGRPGAVTWELIHAFRELTKVDGPAIYPE</sequence>
<evidence type="ECO:0000256" key="14">
    <source>
        <dbReference type="ARBA" id="ARBA00049229"/>
    </source>
</evidence>
<comment type="similarity">
    <text evidence="6 15">Belongs to the class-IV pyridoxal-phosphate-dependent aminotransferase family.</text>
</comment>
<comment type="catalytic activity">
    <reaction evidence="13 17">
        <text>L-isoleucine + 2-oxoglutarate = (S)-3-methyl-2-oxopentanoate + L-glutamate</text>
        <dbReference type="Rhea" id="RHEA:24801"/>
        <dbReference type="ChEBI" id="CHEBI:16810"/>
        <dbReference type="ChEBI" id="CHEBI:29985"/>
        <dbReference type="ChEBI" id="CHEBI:35146"/>
        <dbReference type="ChEBI" id="CHEBI:58045"/>
        <dbReference type="EC" id="2.6.1.42"/>
    </reaction>
</comment>
<gene>
    <name evidence="17" type="primary">ilvE</name>
    <name evidence="18" type="ORF">EDD75_1981</name>
</gene>
<reference evidence="18 19" key="1">
    <citation type="submission" date="2018-11" db="EMBL/GenBank/DDBJ databases">
        <title>Genomic Encyclopedia of Type Strains, Phase IV (KMG-IV): sequencing the most valuable type-strain genomes for metagenomic binning, comparative biology and taxonomic classification.</title>
        <authorList>
            <person name="Goeker M."/>
        </authorList>
    </citation>
    <scope>NUCLEOTIDE SEQUENCE [LARGE SCALE GENOMIC DNA]</scope>
    <source>
        <strain evidence="18 19">DSM 102936</strain>
    </source>
</reference>
<dbReference type="InterPro" id="IPR005785">
    <property type="entry name" value="B_amino_transI"/>
</dbReference>
<dbReference type="GO" id="GO:0052656">
    <property type="term" value="F:L-isoleucine-2-oxoglutarate transaminase activity"/>
    <property type="evidence" value="ECO:0007669"/>
    <property type="project" value="RHEA"/>
</dbReference>
<proteinExistence type="inferred from homology"/>
<evidence type="ECO:0000256" key="13">
    <source>
        <dbReference type="ARBA" id="ARBA00048798"/>
    </source>
</evidence>
<dbReference type="GO" id="GO:0009099">
    <property type="term" value="P:L-valine biosynthetic process"/>
    <property type="evidence" value="ECO:0007669"/>
    <property type="project" value="UniProtKB-UniPathway"/>
</dbReference>
<dbReference type="GO" id="GO:0052655">
    <property type="term" value="F:L-valine-2-oxoglutarate transaminase activity"/>
    <property type="evidence" value="ECO:0007669"/>
    <property type="project" value="RHEA"/>
</dbReference>
<evidence type="ECO:0000256" key="9">
    <source>
        <dbReference type="ARBA" id="ARBA00022679"/>
    </source>
</evidence>
<evidence type="ECO:0000256" key="15">
    <source>
        <dbReference type="RuleBase" id="RU004106"/>
    </source>
</evidence>